<evidence type="ECO:0000256" key="3">
    <source>
        <dbReference type="ARBA" id="ARBA00022612"/>
    </source>
</evidence>
<organism evidence="24 25">
    <name type="scientific">Puccinia striiformis f. sp. tritici PST-78</name>
    <dbReference type="NCBI Taxonomy" id="1165861"/>
    <lineage>
        <taxon>Eukaryota</taxon>
        <taxon>Fungi</taxon>
        <taxon>Dikarya</taxon>
        <taxon>Basidiomycota</taxon>
        <taxon>Pucciniomycotina</taxon>
        <taxon>Pucciniomycetes</taxon>
        <taxon>Pucciniales</taxon>
        <taxon>Pucciniaceae</taxon>
        <taxon>Puccinia</taxon>
    </lineage>
</organism>
<dbReference type="GO" id="GO:0003887">
    <property type="term" value="F:DNA-directed DNA polymerase activity"/>
    <property type="evidence" value="ECO:0007669"/>
    <property type="project" value="UniProtKB-KW"/>
</dbReference>
<keyword evidence="10" id="KW-0255">Endonuclease</keyword>
<dbReference type="InterPro" id="IPR001584">
    <property type="entry name" value="Integrase_cat-core"/>
</dbReference>
<name>A0A0L0V1J4_9BASI</name>
<keyword evidence="4" id="KW-0645">Protease</keyword>
<keyword evidence="2" id="KW-0815">Transposition</keyword>
<keyword evidence="20" id="KW-0511">Multifunctional enzyme</keyword>
<evidence type="ECO:0000256" key="22">
    <source>
        <dbReference type="ARBA" id="ARBA00049244"/>
    </source>
</evidence>
<dbReference type="GO" id="GO:0004519">
    <property type="term" value="F:endonuclease activity"/>
    <property type="evidence" value="ECO:0007669"/>
    <property type="project" value="UniProtKB-KW"/>
</dbReference>
<dbReference type="InterPro" id="IPR012337">
    <property type="entry name" value="RNaseH-like_sf"/>
</dbReference>
<protein>
    <recommendedName>
        <fullName evidence="23">Integrase catalytic domain-containing protein</fullName>
    </recommendedName>
</protein>
<dbReference type="GO" id="GO:0046872">
    <property type="term" value="F:metal ion binding"/>
    <property type="evidence" value="ECO:0007669"/>
    <property type="project" value="UniProtKB-KW"/>
</dbReference>
<keyword evidence="16" id="KW-0695">RNA-directed DNA polymerase</keyword>
<dbReference type="Pfam" id="PF22936">
    <property type="entry name" value="Pol_BBD"/>
    <property type="match status" value="1"/>
</dbReference>
<dbReference type="InterPro" id="IPR043502">
    <property type="entry name" value="DNA/RNA_pol_sf"/>
</dbReference>
<dbReference type="GO" id="GO:0005634">
    <property type="term" value="C:nucleus"/>
    <property type="evidence" value="ECO:0007669"/>
    <property type="project" value="UniProtKB-ARBA"/>
</dbReference>
<keyword evidence="17" id="KW-0808">Transferase</keyword>
<evidence type="ECO:0000256" key="14">
    <source>
        <dbReference type="ARBA" id="ARBA00022884"/>
    </source>
</evidence>
<evidence type="ECO:0000256" key="20">
    <source>
        <dbReference type="ARBA" id="ARBA00023268"/>
    </source>
</evidence>
<feature type="domain" description="Integrase catalytic" evidence="23">
    <location>
        <begin position="470"/>
        <end position="640"/>
    </location>
</feature>
<dbReference type="Proteomes" id="UP000054564">
    <property type="component" value="Unassembled WGS sequence"/>
</dbReference>
<dbReference type="SUPFAM" id="SSF53098">
    <property type="entry name" value="Ribonuclease H-like"/>
    <property type="match status" value="1"/>
</dbReference>
<dbReference type="Pfam" id="PF07727">
    <property type="entry name" value="RVT_2"/>
    <property type="match status" value="1"/>
</dbReference>
<dbReference type="GO" id="GO:0032196">
    <property type="term" value="P:transposition"/>
    <property type="evidence" value="ECO:0007669"/>
    <property type="project" value="UniProtKB-KW"/>
</dbReference>
<dbReference type="GO" id="GO:0006508">
    <property type="term" value="P:proteolysis"/>
    <property type="evidence" value="ECO:0007669"/>
    <property type="project" value="UniProtKB-KW"/>
</dbReference>
<evidence type="ECO:0000259" key="23">
    <source>
        <dbReference type="PROSITE" id="PS50994"/>
    </source>
</evidence>
<dbReference type="GO" id="GO:0015074">
    <property type="term" value="P:DNA integration"/>
    <property type="evidence" value="ECO:0007669"/>
    <property type="project" value="UniProtKB-KW"/>
</dbReference>
<evidence type="ECO:0000256" key="2">
    <source>
        <dbReference type="ARBA" id="ARBA00022578"/>
    </source>
</evidence>
<evidence type="ECO:0000313" key="25">
    <source>
        <dbReference type="Proteomes" id="UP000054564"/>
    </source>
</evidence>
<keyword evidence="5" id="KW-0548">Nucleotidyltransferase</keyword>
<evidence type="ECO:0000256" key="5">
    <source>
        <dbReference type="ARBA" id="ARBA00022695"/>
    </source>
</evidence>
<evidence type="ECO:0000256" key="18">
    <source>
        <dbReference type="ARBA" id="ARBA00023113"/>
    </source>
</evidence>
<evidence type="ECO:0000256" key="16">
    <source>
        <dbReference type="ARBA" id="ARBA00022918"/>
    </source>
</evidence>
<keyword evidence="8" id="KW-0547">Nucleotide-binding</keyword>
<keyword evidence="9" id="KW-0064">Aspartyl protease</keyword>
<dbReference type="InterPro" id="IPR013103">
    <property type="entry name" value="RVT_2"/>
</dbReference>
<comment type="function">
    <text evidence="1">The aspartyl protease (PR) mediates the proteolytic cleavages of the Gag and Gag-Pol polyproteins after assembly of the VLP.</text>
</comment>
<keyword evidence="18" id="KW-0917">Virion maturation</keyword>
<evidence type="ECO:0000256" key="19">
    <source>
        <dbReference type="ARBA" id="ARBA00023172"/>
    </source>
</evidence>
<dbReference type="GO" id="GO:0003964">
    <property type="term" value="F:RNA-directed DNA polymerase activity"/>
    <property type="evidence" value="ECO:0007669"/>
    <property type="project" value="UniProtKB-KW"/>
</dbReference>
<dbReference type="InterPro" id="IPR054722">
    <property type="entry name" value="PolX-like_BBD"/>
</dbReference>
<keyword evidence="11" id="KW-0378">Hydrolase</keyword>
<dbReference type="GO" id="GO:0003723">
    <property type="term" value="F:RNA binding"/>
    <property type="evidence" value="ECO:0007669"/>
    <property type="project" value="UniProtKB-KW"/>
</dbReference>
<keyword evidence="12" id="KW-0067">ATP-binding</keyword>
<dbReference type="STRING" id="1165861.A0A0L0V1J4"/>
<dbReference type="Pfam" id="PF13976">
    <property type="entry name" value="gag_pre-integrs"/>
    <property type="match status" value="1"/>
</dbReference>
<evidence type="ECO:0000256" key="9">
    <source>
        <dbReference type="ARBA" id="ARBA00022750"/>
    </source>
</evidence>
<keyword evidence="15" id="KW-0229">DNA integration</keyword>
<dbReference type="CDD" id="cd09272">
    <property type="entry name" value="RNase_HI_RT_Ty1"/>
    <property type="match status" value="1"/>
</dbReference>
<keyword evidence="7" id="KW-0479">Metal-binding</keyword>
<keyword evidence="13" id="KW-0460">Magnesium</keyword>
<dbReference type="EMBL" id="AJIL01000143">
    <property type="protein sequence ID" value="KNE93182.1"/>
    <property type="molecule type" value="Genomic_DNA"/>
</dbReference>
<proteinExistence type="predicted"/>
<keyword evidence="17" id="KW-0239">DNA-directed DNA polymerase</keyword>
<dbReference type="InterPro" id="IPR057670">
    <property type="entry name" value="SH3_retrovirus"/>
</dbReference>
<comment type="catalytic activity">
    <reaction evidence="22">
        <text>DNA(n) + a 2'-deoxyribonucleoside 5'-triphosphate = DNA(n+1) + diphosphate</text>
        <dbReference type="Rhea" id="RHEA:22508"/>
        <dbReference type="Rhea" id="RHEA-COMP:17339"/>
        <dbReference type="Rhea" id="RHEA-COMP:17340"/>
        <dbReference type="ChEBI" id="CHEBI:33019"/>
        <dbReference type="ChEBI" id="CHEBI:61560"/>
        <dbReference type="ChEBI" id="CHEBI:173112"/>
        <dbReference type="EC" id="2.7.7.7"/>
    </reaction>
</comment>
<dbReference type="InterPro" id="IPR036397">
    <property type="entry name" value="RNaseH_sf"/>
</dbReference>
<dbReference type="GO" id="GO:0005524">
    <property type="term" value="F:ATP binding"/>
    <property type="evidence" value="ECO:0007669"/>
    <property type="project" value="UniProtKB-KW"/>
</dbReference>
<dbReference type="Gene3D" id="3.30.420.10">
    <property type="entry name" value="Ribonuclease H-like superfamily/Ribonuclease H"/>
    <property type="match status" value="1"/>
</dbReference>
<evidence type="ECO:0000256" key="4">
    <source>
        <dbReference type="ARBA" id="ARBA00022670"/>
    </source>
</evidence>
<evidence type="ECO:0000256" key="10">
    <source>
        <dbReference type="ARBA" id="ARBA00022759"/>
    </source>
</evidence>
<evidence type="ECO:0000256" key="21">
    <source>
        <dbReference type="ARBA" id="ARBA00048173"/>
    </source>
</evidence>
<dbReference type="GO" id="GO:0004190">
    <property type="term" value="F:aspartic-type endopeptidase activity"/>
    <property type="evidence" value="ECO:0007669"/>
    <property type="project" value="UniProtKB-KW"/>
</dbReference>
<dbReference type="PANTHER" id="PTHR42648">
    <property type="entry name" value="TRANSPOSASE, PUTATIVE-RELATED"/>
    <property type="match status" value="1"/>
</dbReference>
<dbReference type="InterPro" id="IPR039537">
    <property type="entry name" value="Retrotran_Ty1/copia-like"/>
</dbReference>
<keyword evidence="3" id="KW-1188">Viral release from host cell</keyword>
<evidence type="ECO:0000256" key="11">
    <source>
        <dbReference type="ARBA" id="ARBA00022801"/>
    </source>
</evidence>
<evidence type="ECO:0000256" key="17">
    <source>
        <dbReference type="ARBA" id="ARBA00022932"/>
    </source>
</evidence>
<evidence type="ECO:0000256" key="1">
    <source>
        <dbReference type="ARBA" id="ARBA00002180"/>
    </source>
</evidence>
<evidence type="ECO:0000256" key="6">
    <source>
        <dbReference type="ARBA" id="ARBA00022722"/>
    </source>
</evidence>
<evidence type="ECO:0000256" key="12">
    <source>
        <dbReference type="ARBA" id="ARBA00022840"/>
    </source>
</evidence>
<gene>
    <name evidence="24" type="ORF">PSTG_13434</name>
</gene>
<dbReference type="InterPro" id="IPR025724">
    <property type="entry name" value="GAG-pre-integrase_dom"/>
</dbReference>
<evidence type="ECO:0000256" key="13">
    <source>
        <dbReference type="ARBA" id="ARBA00022842"/>
    </source>
</evidence>
<comment type="caution">
    <text evidence="24">The sequence shown here is derived from an EMBL/GenBank/DDBJ whole genome shotgun (WGS) entry which is preliminary data.</text>
</comment>
<keyword evidence="6" id="KW-0540">Nuclease</keyword>
<reference evidence="25" key="1">
    <citation type="submission" date="2014-03" db="EMBL/GenBank/DDBJ databases">
        <title>The Genome Sequence of Puccinia striiformis f. sp. tritici PST-78.</title>
        <authorList>
            <consortium name="The Broad Institute Genome Sequencing Platform"/>
            <person name="Cuomo C."/>
            <person name="Hulbert S."/>
            <person name="Chen X."/>
            <person name="Walker B."/>
            <person name="Young S.K."/>
            <person name="Zeng Q."/>
            <person name="Gargeya S."/>
            <person name="Fitzgerald M."/>
            <person name="Haas B."/>
            <person name="Abouelleil A."/>
            <person name="Alvarado L."/>
            <person name="Arachchi H.M."/>
            <person name="Berlin A.M."/>
            <person name="Chapman S.B."/>
            <person name="Goldberg J."/>
            <person name="Griggs A."/>
            <person name="Gujja S."/>
            <person name="Hansen M."/>
            <person name="Howarth C."/>
            <person name="Imamovic A."/>
            <person name="Larimer J."/>
            <person name="McCowan C."/>
            <person name="Montmayeur A."/>
            <person name="Murphy C."/>
            <person name="Neiman D."/>
            <person name="Pearson M."/>
            <person name="Priest M."/>
            <person name="Roberts A."/>
            <person name="Saif S."/>
            <person name="Shea T."/>
            <person name="Sisk P."/>
            <person name="Sykes S."/>
            <person name="Wortman J."/>
            <person name="Nusbaum C."/>
            <person name="Birren B."/>
        </authorList>
    </citation>
    <scope>NUCLEOTIDE SEQUENCE [LARGE SCALE GENOMIC DNA]</scope>
    <source>
        <strain evidence="25">race PST-78</strain>
    </source>
</reference>
<dbReference type="PROSITE" id="PS50994">
    <property type="entry name" value="INTEGRASE"/>
    <property type="match status" value="1"/>
</dbReference>
<dbReference type="Pfam" id="PF14223">
    <property type="entry name" value="Retrotran_gag_2"/>
    <property type="match status" value="1"/>
</dbReference>
<keyword evidence="14" id="KW-0694">RNA-binding</keyword>
<keyword evidence="25" id="KW-1185">Reference proteome</keyword>
<keyword evidence="19" id="KW-0233">DNA recombination</keyword>
<evidence type="ECO:0000256" key="7">
    <source>
        <dbReference type="ARBA" id="ARBA00022723"/>
    </source>
</evidence>
<evidence type="ECO:0000256" key="8">
    <source>
        <dbReference type="ARBA" id="ARBA00022741"/>
    </source>
</evidence>
<evidence type="ECO:0000256" key="15">
    <source>
        <dbReference type="ARBA" id="ARBA00022908"/>
    </source>
</evidence>
<accession>A0A0L0V1J4</accession>
<dbReference type="SUPFAM" id="SSF56672">
    <property type="entry name" value="DNA/RNA polymerases"/>
    <property type="match status" value="1"/>
</dbReference>
<comment type="catalytic activity">
    <reaction evidence="21">
        <text>DNA(n) + a 2'-deoxyribonucleoside 5'-triphosphate = DNA(n+1) + diphosphate</text>
        <dbReference type="Rhea" id="RHEA:22508"/>
        <dbReference type="Rhea" id="RHEA-COMP:17339"/>
        <dbReference type="Rhea" id="RHEA-COMP:17340"/>
        <dbReference type="ChEBI" id="CHEBI:33019"/>
        <dbReference type="ChEBI" id="CHEBI:61560"/>
        <dbReference type="ChEBI" id="CHEBI:173112"/>
        <dbReference type="EC" id="2.7.7.49"/>
    </reaction>
</comment>
<dbReference type="OrthoDB" id="3344688at2759"/>
<dbReference type="GO" id="GO:0006310">
    <property type="term" value="P:DNA recombination"/>
    <property type="evidence" value="ECO:0007669"/>
    <property type="project" value="UniProtKB-KW"/>
</dbReference>
<dbReference type="Pfam" id="PF25597">
    <property type="entry name" value="SH3_retrovirus"/>
    <property type="match status" value="1"/>
</dbReference>
<sequence length="1394" mass="157932">MSDVEVEDKASQASIGKLDDLNFPSWSIRMRTYLKSKDLWEICSGEAASPAKKKVKVATNIIISHLSEVALEAVVTAENEDKPSEIWSAIVDRYASASINNKARIWLKFMRYEYGGDLKNYLVDCQKMIREFSIVHLGIPDDIISISVLAKLSKDYWNVVDNIIMNKSIIFFPSRTLRKLQELVYMKETRTSTTTSKTEPNVKVEKDSAIAYKTEAEKPKRPKPAHPCSPGKHNPLAYHPAWRCYKLSNEECDALCPKEDEAAAHTHSASVEVPVDEDNFDVVDVDAYIFSASTAGISPVLDSGASHHMVNNLSIFTKLKDVNINIHTGNQSQRVSATVMGEVHIKADSGALIKLTDVLYAPNLQRPLISMNRLFSQITSLSKNSDSFIIDFDNKFKFSGIISNNILELNNSFAMNNSISSYHTAISSVDWHARLGHPSYPYLKKLVPNCENVDCETCKMCKAVKKLFDGKFAPTSNVLEAIHLDLVGPFQTRSVGGAQYFLTIVDQHSGLKVVKLLKHKSQTLEKFEEFVPWAENQTGKTIKRIISDNGGEFKNIFFEDFCRSRGINHQFAPAYTPENNGVSERSNRAILDKARCLFAQANLSPRFWAEAVVTATDLCNLLPSRTRNFSIPYDTFFGRSVDISKLRPFGCLAYLLIPEAVRTKKLDARSEKCIFVGYANNFSTYRFVKIESKSLCTSRNVTFDETIFPSLSNESLDESSFFFNPFETINDIDEEEVDNFEPFPNQERVRPINDIIGDISSDNIISHPRREVAESFNTESPEDDTLSYNQAMSLPNKAKWEEALNKETENMKSYEVWDVIKRTAVESYTAEDKPINCTWVFKIKPESSNQLEEHKARLCVQGFKEVFGKDYNATFAPTGKLVSLRLLVIFSLQHNFEFHQIDVKCAFLNAPIRERITLNAPPGINSGKLRYRILLLKKALYGLKQAPKEWHLTLSSWLLSVGFNWSYAEPCVFWSANTWLYVHVDDIAIFSPEPEIFKNLIKKRFKIKDLGSVKHLLGMKVVQSSEGVHFTQTHYIEETLLKYKCQDLIPLATPMKPGVHLVKASRVEREELEKSNYHYRGLVGALNYLSVTTCPDITFTVGCLSQFLQSPGILHWNAAVHCLRYLKGSKDFGISVRKSPVDQFDFVSYVDASWASCQITSKSTTGYLILWNNNLISWRSKKQLTTFLSSTEAEYIAITEITKELLWLKMVIDSALKIPIPLPFKIFEDNQGAIMLANNEANHSGFKTKHMNTLGRSSIFKALKVLRAAQIPHLSSTESEYRAYLSAAQESKWIRKMLEDTYKVQTYGILFSDNQGAIKLASNPVFHSRTKHIDVHYNYIREAVKYKEIVLEHIPTADMTADIMTKALDRVKHIKFSNSLSLSPPTGLRGVLKV</sequence>
<dbReference type="PANTHER" id="PTHR42648:SF11">
    <property type="entry name" value="TRANSPOSON TY4-P GAG-POL POLYPROTEIN"/>
    <property type="match status" value="1"/>
</dbReference>
<evidence type="ECO:0000313" key="24">
    <source>
        <dbReference type="EMBL" id="KNE93182.1"/>
    </source>
</evidence>